<dbReference type="SMART" id="SM00906">
    <property type="entry name" value="Fungal_trans"/>
    <property type="match status" value="1"/>
</dbReference>
<feature type="compositionally biased region" description="Low complexity" evidence="5">
    <location>
        <begin position="197"/>
        <end position="210"/>
    </location>
</feature>
<gene>
    <name evidence="7" type="ORF">QBC38DRAFT_474563</name>
</gene>
<keyword evidence="4" id="KW-0539">Nucleus</keyword>
<dbReference type="EMBL" id="MU865316">
    <property type="protein sequence ID" value="KAK4228711.1"/>
    <property type="molecule type" value="Genomic_DNA"/>
</dbReference>
<organism evidence="7 8">
    <name type="scientific">Podospora fimiseda</name>
    <dbReference type="NCBI Taxonomy" id="252190"/>
    <lineage>
        <taxon>Eukaryota</taxon>
        <taxon>Fungi</taxon>
        <taxon>Dikarya</taxon>
        <taxon>Ascomycota</taxon>
        <taxon>Pezizomycotina</taxon>
        <taxon>Sordariomycetes</taxon>
        <taxon>Sordariomycetidae</taxon>
        <taxon>Sordariales</taxon>
        <taxon>Podosporaceae</taxon>
        <taxon>Podospora</taxon>
    </lineage>
</organism>
<dbReference type="InterPro" id="IPR051127">
    <property type="entry name" value="Fungal_SecMet_Regulators"/>
</dbReference>
<dbReference type="GO" id="GO:0000435">
    <property type="term" value="P:positive regulation of transcription from RNA polymerase II promoter by galactose"/>
    <property type="evidence" value="ECO:0007669"/>
    <property type="project" value="TreeGrafter"/>
</dbReference>
<dbReference type="CDD" id="cd00067">
    <property type="entry name" value="GAL4"/>
    <property type="match status" value="1"/>
</dbReference>
<feature type="region of interest" description="Disordered" evidence="5">
    <location>
        <begin position="245"/>
        <end position="282"/>
    </location>
</feature>
<dbReference type="Pfam" id="PF00172">
    <property type="entry name" value="Zn_clus"/>
    <property type="match status" value="1"/>
</dbReference>
<evidence type="ECO:0000256" key="3">
    <source>
        <dbReference type="ARBA" id="ARBA00023163"/>
    </source>
</evidence>
<evidence type="ECO:0000259" key="6">
    <source>
        <dbReference type="PROSITE" id="PS50048"/>
    </source>
</evidence>
<dbReference type="InterPro" id="IPR001138">
    <property type="entry name" value="Zn2Cys6_DnaBD"/>
</dbReference>
<keyword evidence="1" id="KW-0479">Metal-binding</keyword>
<name>A0AAN7BS62_9PEZI</name>
<dbReference type="GO" id="GO:0008270">
    <property type="term" value="F:zinc ion binding"/>
    <property type="evidence" value="ECO:0007669"/>
    <property type="project" value="InterPro"/>
</dbReference>
<dbReference type="PANTHER" id="PTHR47424:SF5">
    <property type="entry name" value="ZN(II)2CYS6 TRANSCRIPTION FACTOR (EUROFUNG)"/>
    <property type="match status" value="1"/>
</dbReference>
<evidence type="ECO:0000313" key="7">
    <source>
        <dbReference type="EMBL" id="KAK4228711.1"/>
    </source>
</evidence>
<dbReference type="PANTHER" id="PTHR47424">
    <property type="entry name" value="REGULATORY PROTEIN GAL4"/>
    <property type="match status" value="1"/>
</dbReference>
<dbReference type="SMART" id="SM00066">
    <property type="entry name" value="GAL4"/>
    <property type="match status" value="1"/>
</dbReference>
<dbReference type="Gene3D" id="4.10.240.10">
    <property type="entry name" value="Zn(2)-C6 fungal-type DNA-binding domain"/>
    <property type="match status" value="1"/>
</dbReference>
<feature type="compositionally biased region" description="Low complexity" evidence="5">
    <location>
        <begin position="61"/>
        <end position="74"/>
    </location>
</feature>
<dbReference type="InterPro" id="IPR007219">
    <property type="entry name" value="XnlR_reg_dom"/>
</dbReference>
<dbReference type="Proteomes" id="UP001301958">
    <property type="component" value="Unassembled WGS sequence"/>
</dbReference>
<feature type="compositionally biased region" description="Polar residues" evidence="5">
    <location>
        <begin position="34"/>
        <end position="56"/>
    </location>
</feature>
<sequence length="852" mass="94187">MDLLENQVSDLRSFLGTTGPQHPAVVSPIDASGPLSSHSAPGANSAQRHQAFSPQIESPGAASINATNANTTSSAKKRRSEDDEDADSGSVTNKQQRTKRNRYISIACNECKRRKIKCNGETPCGRCGHLNLQCMYAPNCCSNFKDSDEFRNVTSQVGRLQEQVESLISAMATLREETSSLRLAPIQERTPLPPPTGTSTQPPSTLSLPPLAKPPYAYRVPPSFHGPTSIAFTVDVAKTTLHKMGYSGANDSNEDSSSQPEQTPHGSPVIQPSNSPSSGDPIWEFDEAEMLHLCQLYEEEVGAMYPVVASDYVVEQAKRVSAWMAQTRRTGQSNTQVDLGDTDTLLLKVVLCAALTVKNHGHSDKAARLYESIQPTIDKMLMSDPANVSTLPILALVSGYRYLSNDEILAWRVVGHVARLCLELGLHRRDGLLKITDPQFRRNALLTFWSSYVLDRRWSFSTGLPFVCHDDKIDPNLPFPDEYPFLVAMIGYSRLSAKIWKLVDCFEPAVIRDLKAHSFEQLEQDIWDWYKQVPEQIRTDPNEGERIAMPTDPADKLQRLRIWTRLRLNQVRIWLYTPVLHSATSIVENMRLADTAVDLAKQTIRLLVHINRTTNLYRRCQVFYHQFLTSSIAVLFLASTHAPLHFSAKCREEFYMALDLVRDMSDRSWVSHRLWRTIRSLKAYAPRLGLGEDVSRTPAPVSSARFTTPSSSHMHYGGGSGSDVQSPMAGSSFSGGSGSREASRGPPSAMQVLHHQHQHHASPSVSTPLQMPQDDQITNGVRLKTEMSRIFEGYMGISTNVVGSDGSADLLGYNRVGVGGGGLGVTPGMGIDGQVVGDYGQEAVYQSLKDMF</sequence>
<dbReference type="GO" id="GO:0000978">
    <property type="term" value="F:RNA polymerase II cis-regulatory region sequence-specific DNA binding"/>
    <property type="evidence" value="ECO:0007669"/>
    <property type="project" value="TreeGrafter"/>
</dbReference>
<evidence type="ECO:0000256" key="5">
    <source>
        <dbReference type="SAM" id="MobiDB-lite"/>
    </source>
</evidence>
<dbReference type="GO" id="GO:0000981">
    <property type="term" value="F:DNA-binding transcription factor activity, RNA polymerase II-specific"/>
    <property type="evidence" value="ECO:0007669"/>
    <property type="project" value="InterPro"/>
</dbReference>
<dbReference type="AlphaFoldDB" id="A0AAN7BS62"/>
<feature type="compositionally biased region" description="Polar residues" evidence="5">
    <location>
        <begin position="249"/>
        <end position="278"/>
    </location>
</feature>
<feature type="region of interest" description="Disordered" evidence="5">
    <location>
        <begin position="14"/>
        <end position="98"/>
    </location>
</feature>
<dbReference type="Pfam" id="PF04082">
    <property type="entry name" value="Fungal_trans"/>
    <property type="match status" value="1"/>
</dbReference>
<dbReference type="InterPro" id="IPR036864">
    <property type="entry name" value="Zn2-C6_fun-type_DNA-bd_sf"/>
</dbReference>
<feature type="domain" description="Zn(2)-C6 fungal-type" evidence="6">
    <location>
        <begin position="107"/>
        <end position="136"/>
    </location>
</feature>
<proteinExistence type="predicted"/>
<evidence type="ECO:0000256" key="4">
    <source>
        <dbReference type="ARBA" id="ARBA00023242"/>
    </source>
</evidence>
<keyword evidence="3" id="KW-0804">Transcription</keyword>
<evidence type="ECO:0000313" key="8">
    <source>
        <dbReference type="Proteomes" id="UP001301958"/>
    </source>
</evidence>
<dbReference type="PROSITE" id="PS00463">
    <property type="entry name" value="ZN2_CY6_FUNGAL_1"/>
    <property type="match status" value="1"/>
</dbReference>
<comment type="caution">
    <text evidence="7">The sequence shown here is derived from an EMBL/GenBank/DDBJ whole genome shotgun (WGS) entry which is preliminary data.</text>
</comment>
<evidence type="ECO:0000256" key="1">
    <source>
        <dbReference type="ARBA" id="ARBA00022723"/>
    </source>
</evidence>
<evidence type="ECO:0000256" key="2">
    <source>
        <dbReference type="ARBA" id="ARBA00023015"/>
    </source>
</evidence>
<dbReference type="GO" id="GO:0006351">
    <property type="term" value="P:DNA-templated transcription"/>
    <property type="evidence" value="ECO:0007669"/>
    <property type="project" value="InterPro"/>
</dbReference>
<protein>
    <submittedName>
        <fullName evidence="7">Fungal-specific transcription factor</fullName>
    </submittedName>
</protein>
<reference evidence="7" key="2">
    <citation type="submission" date="2023-05" db="EMBL/GenBank/DDBJ databases">
        <authorList>
            <consortium name="Lawrence Berkeley National Laboratory"/>
            <person name="Steindorff A."/>
            <person name="Hensen N."/>
            <person name="Bonometti L."/>
            <person name="Westerberg I."/>
            <person name="Brannstrom I.O."/>
            <person name="Guillou S."/>
            <person name="Cros-Aarteil S."/>
            <person name="Calhoun S."/>
            <person name="Haridas S."/>
            <person name="Kuo A."/>
            <person name="Mondo S."/>
            <person name="Pangilinan J."/>
            <person name="Riley R."/>
            <person name="Labutti K."/>
            <person name="Andreopoulos B."/>
            <person name="Lipzen A."/>
            <person name="Chen C."/>
            <person name="Yanf M."/>
            <person name="Daum C."/>
            <person name="Ng V."/>
            <person name="Clum A."/>
            <person name="Ohm R."/>
            <person name="Martin F."/>
            <person name="Silar P."/>
            <person name="Natvig D."/>
            <person name="Lalanne C."/>
            <person name="Gautier V."/>
            <person name="Ament-Velasquez S.L."/>
            <person name="Kruys A."/>
            <person name="Hutchinson M.I."/>
            <person name="Powell A.J."/>
            <person name="Barry K."/>
            <person name="Miller A.N."/>
            <person name="Grigoriev I.V."/>
            <person name="Debuchy R."/>
            <person name="Gladieux P."/>
            <person name="Thoren M.H."/>
            <person name="Johannesson H."/>
        </authorList>
    </citation>
    <scope>NUCLEOTIDE SEQUENCE</scope>
    <source>
        <strain evidence="7">CBS 990.96</strain>
    </source>
</reference>
<feature type="compositionally biased region" description="Polar residues" evidence="5">
    <location>
        <begin position="761"/>
        <end position="773"/>
    </location>
</feature>
<accession>A0AAN7BS62</accession>
<dbReference type="GO" id="GO:0005634">
    <property type="term" value="C:nucleus"/>
    <property type="evidence" value="ECO:0007669"/>
    <property type="project" value="TreeGrafter"/>
</dbReference>
<feature type="region of interest" description="Disordered" evidence="5">
    <location>
        <begin position="179"/>
        <end position="212"/>
    </location>
</feature>
<keyword evidence="8" id="KW-1185">Reference proteome</keyword>
<reference evidence="7" key="1">
    <citation type="journal article" date="2023" name="Mol. Phylogenet. Evol.">
        <title>Genome-scale phylogeny and comparative genomics of the fungal order Sordariales.</title>
        <authorList>
            <person name="Hensen N."/>
            <person name="Bonometti L."/>
            <person name="Westerberg I."/>
            <person name="Brannstrom I.O."/>
            <person name="Guillou S."/>
            <person name="Cros-Aarteil S."/>
            <person name="Calhoun S."/>
            <person name="Haridas S."/>
            <person name="Kuo A."/>
            <person name="Mondo S."/>
            <person name="Pangilinan J."/>
            <person name="Riley R."/>
            <person name="LaButti K."/>
            <person name="Andreopoulos B."/>
            <person name="Lipzen A."/>
            <person name="Chen C."/>
            <person name="Yan M."/>
            <person name="Daum C."/>
            <person name="Ng V."/>
            <person name="Clum A."/>
            <person name="Steindorff A."/>
            <person name="Ohm R.A."/>
            <person name="Martin F."/>
            <person name="Silar P."/>
            <person name="Natvig D.O."/>
            <person name="Lalanne C."/>
            <person name="Gautier V."/>
            <person name="Ament-Velasquez S.L."/>
            <person name="Kruys A."/>
            <person name="Hutchinson M.I."/>
            <person name="Powell A.J."/>
            <person name="Barry K."/>
            <person name="Miller A.N."/>
            <person name="Grigoriev I.V."/>
            <person name="Debuchy R."/>
            <person name="Gladieux P."/>
            <person name="Hiltunen Thoren M."/>
            <person name="Johannesson H."/>
        </authorList>
    </citation>
    <scope>NUCLEOTIDE SEQUENCE</scope>
    <source>
        <strain evidence="7">CBS 990.96</strain>
    </source>
</reference>
<keyword evidence="2" id="KW-0805">Transcription regulation</keyword>
<dbReference type="CDD" id="cd12148">
    <property type="entry name" value="fungal_TF_MHR"/>
    <property type="match status" value="1"/>
</dbReference>
<dbReference type="SUPFAM" id="SSF57701">
    <property type="entry name" value="Zn2/Cys6 DNA-binding domain"/>
    <property type="match status" value="1"/>
</dbReference>
<feature type="region of interest" description="Disordered" evidence="5">
    <location>
        <begin position="692"/>
        <end position="773"/>
    </location>
</feature>
<dbReference type="PROSITE" id="PS50048">
    <property type="entry name" value="ZN2_CY6_FUNGAL_2"/>
    <property type="match status" value="1"/>
</dbReference>